<feature type="binding site" evidence="19">
    <location>
        <position position="435"/>
    </location>
    <ligand>
        <name>L-glutamate</name>
        <dbReference type="ChEBI" id="CHEBI:29985"/>
    </ligand>
</feature>
<evidence type="ECO:0000256" key="1">
    <source>
        <dbReference type="ARBA" id="ARBA00004651"/>
    </source>
</evidence>
<keyword evidence="15" id="KW-1071">Ligand-gated ion channel</keyword>
<keyword evidence="5" id="KW-1003">Cell membrane</keyword>
<dbReference type="InterPro" id="IPR028082">
    <property type="entry name" value="Peripla_BP_I"/>
</dbReference>
<dbReference type="InterPro" id="IPR015683">
    <property type="entry name" value="Ionotropic_Glu_rcpt"/>
</dbReference>
<gene>
    <name evidence="22" type="ORF">PACLA_8A065249</name>
</gene>
<dbReference type="GO" id="GO:0015276">
    <property type="term" value="F:ligand-gated monoatomic ion channel activity"/>
    <property type="evidence" value="ECO:0007669"/>
    <property type="project" value="InterPro"/>
</dbReference>
<dbReference type="FunFam" id="3.40.190.10:FF:000010">
    <property type="entry name" value="glutamate receptor ionotropic, NMDA 1 isoform X1"/>
    <property type="match status" value="1"/>
</dbReference>
<dbReference type="Pfam" id="PF01094">
    <property type="entry name" value="ANF_receptor"/>
    <property type="match status" value="1"/>
</dbReference>
<comment type="caution">
    <text evidence="22">The sequence shown here is derived from an EMBL/GenBank/DDBJ whole genome shotgun (WGS) entry which is preliminary data.</text>
</comment>
<protein>
    <recommendedName>
        <fullName evidence="3">Glutamate [NMDA] receptor subunit 1</fullName>
    </recommendedName>
</protein>
<feature type="binding site" evidence="19">
    <location>
        <position position="433"/>
    </location>
    <ligand>
        <name>L-glutamate</name>
        <dbReference type="ChEBI" id="CHEBI:29985"/>
    </ligand>
</feature>
<name>A0A6S7G4P8_PARCT</name>
<dbReference type="Gene3D" id="1.10.287.70">
    <property type="match status" value="1"/>
</dbReference>
<accession>A0A6S7G4P8</accession>
<dbReference type="InterPro" id="IPR001828">
    <property type="entry name" value="ANF_lig-bd_rcpt"/>
</dbReference>
<keyword evidence="23" id="KW-1185">Reference proteome</keyword>
<feature type="disulfide bond" evidence="21">
    <location>
        <begin position="661"/>
        <end position="715"/>
    </location>
</feature>
<feature type="binding site" evidence="19">
    <location>
        <position position="605"/>
    </location>
    <ligand>
        <name>L-glutamate</name>
        <dbReference type="ChEBI" id="CHEBI:29985"/>
    </ligand>
</feature>
<evidence type="ECO:0000256" key="17">
    <source>
        <dbReference type="ARBA" id="ARBA00024675"/>
    </source>
</evidence>
<feature type="binding site" evidence="19">
    <location>
        <position position="649"/>
    </location>
    <ligand>
        <name>L-glutamate</name>
        <dbReference type="ChEBI" id="CHEBI:29985"/>
    </ligand>
</feature>
<keyword evidence="8" id="KW-1133">Transmembrane helix</keyword>
<dbReference type="Pfam" id="PF00060">
    <property type="entry name" value="Lig_chan"/>
    <property type="match status" value="1"/>
</dbReference>
<dbReference type="SMART" id="SM00079">
    <property type="entry name" value="PBPe"/>
    <property type="match status" value="1"/>
</dbReference>
<evidence type="ECO:0000256" key="16">
    <source>
        <dbReference type="ARBA" id="ARBA00023303"/>
    </source>
</evidence>
<dbReference type="FunFam" id="3.40.190.10:FF:000024">
    <property type="entry name" value="Glutamate receptor, ionotropic, delta 1"/>
    <property type="match status" value="1"/>
</dbReference>
<dbReference type="SMART" id="SM00918">
    <property type="entry name" value="Lig_chan-Glu_bd"/>
    <property type="match status" value="1"/>
</dbReference>
<keyword evidence="12 22" id="KW-0675">Receptor</keyword>
<comment type="subunit">
    <text evidence="2">Forms a heteromeric NMDA channel with Nmdar2.</text>
</comment>
<dbReference type="Pfam" id="PF10613">
    <property type="entry name" value="Lig_chan-Glu_bd"/>
    <property type="match status" value="1"/>
</dbReference>
<evidence type="ECO:0000256" key="4">
    <source>
        <dbReference type="ARBA" id="ARBA00022448"/>
    </source>
</evidence>
<keyword evidence="7" id="KW-0812">Transmembrane</keyword>
<feature type="site" description="Interaction with the cone snail toxin Con-ikot-ikot" evidence="20">
    <location>
        <position position="611"/>
    </location>
</feature>
<comment type="function">
    <text evidence="17">NMDA receptor subtype of glutamate-gated ion channels with high calcium permeability and voltage-dependent sensitivity to magnesium. Mediated by glycine. This protein plays a key role in synaptic plasticity, synaptogenesis, excitotoxicity, memory acquisition and learning. It mediates neuronal functions in glutamate neurotransmission. Is involved in the cell surface targeting of NMDA receptors. Plays a role in associative learning and in long-term memory consolidation.</text>
</comment>
<evidence type="ECO:0000256" key="18">
    <source>
        <dbReference type="ARBA" id="ARBA00034100"/>
    </source>
</evidence>
<dbReference type="PANTHER" id="PTHR18966">
    <property type="entry name" value="IONOTROPIC GLUTAMATE RECEPTOR"/>
    <property type="match status" value="1"/>
</dbReference>
<evidence type="ECO:0000256" key="13">
    <source>
        <dbReference type="ARBA" id="ARBA00023180"/>
    </source>
</evidence>
<keyword evidence="6" id="KW-0597">Phosphoprotein</keyword>
<reference evidence="22" key="1">
    <citation type="submission" date="2020-04" db="EMBL/GenBank/DDBJ databases">
        <authorList>
            <person name="Alioto T."/>
            <person name="Alioto T."/>
            <person name="Gomez Garrido J."/>
        </authorList>
    </citation>
    <scope>NUCLEOTIDE SEQUENCE</scope>
    <source>
        <strain evidence="22">A484AB</strain>
    </source>
</reference>
<feature type="site" description="Crucial to convey clamshell closure to channel opening" evidence="20">
    <location>
        <position position="581"/>
    </location>
</feature>
<evidence type="ECO:0000256" key="21">
    <source>
        <dbReference type="PIRSR" id="PIRSR601508-3"/>
    </source>
</evidence>
<evidence type="ECO:0000313" key="22">
    <source>
        <dbReference type="EMBL" id="CAB3983879.1"/>
    </source>
</evidence>
<keyword evidence="9" id="KW-0770">Synapse</keyword>
<evidence type="ECO:0000256" key="20">
    <source>
        <dbReference type="PIRSR" id="PIRSR601508-2"/>
    </source>
</evidence>
<evidence type="ECO:0000256" key="2">
    <source>
        <dbReference type="ARBA" id="ARBA00011106"/>
    </source>
</evidence>
<keyword evidence="21" id="KW-1015">Disulfide bond</keyword>
<dbReference type="InterPro" id="IPR019594">
    <property type="entry name" value="Glu/Gly-bd"/>
</dbReference>
<evidence type="ECO:0000256" key="3">
    <source>
        <dbReference type="ARBA" id="ARBA00015895"/>
    </source>
</evidence>
<evidence type="ECO:0000256" key="11">
    <source>
        <dbReference type="ARBA" id="ARBA00023136"/>
    </source>
</evidence>
<dbReference type="GO" id="GO:0045211">
    <property type="term" value="C:postsynaptic membrane"/>
    <property type="evidence" value="ECO:0007669"/>
    <property type="project" value="UniProtKB-SubCell"/>
</dbReference>
<evidence type="ECO:0000256" key="7">
    <source>
        <dbReference type="ARBA" id="ARBA00022692"/>
    </source>
</evidence>
<evidence type="ECO:0000256" key="8">
    <source>
        <dbReference type="ARBA" id="ARBA00022989"/>
    </source>
</evidence>
<evidence type="ECO:0000256" key="19">
    <source>
        <dbReference type="PIRSR" id="PIRSR601508-1"/>
    </source>
</evidence>
<evidence type="ECO:0000313" key="23">
    <source>
        <dbReference type="Proteomes" id="UP001152795"/>
    </source>
</evidence>
<keyword evidence="11" id="KW-0472">Membrane</keyword>
<organism evidence="22 23">
    <name type="scientific">Paramuricea clavata</name>
    <name type="common">Red gorgonian</name>
    <name type="synonym">Violescent sea-whip</name>
    <dbReference type="NCBI Taxonomy" id="317549"/>
    <lineage>
        <taxon>Eukaryota</taxon>
        <taxon>Metazoa</taxon>
        <taxon>Cnidaria</taxon>
        <taxon>Anthozoa</taxon>
        <taxon>Octocorallia</taxon>
        <taxon>Malacalcyonacea</taxon>
        <taxon>Plexauridae</taxon>
        <taxon>Paramuricea</taxon>
    </lineage>
</organism>
<keyword evidence="16" id="KW-0407">Ion channel</keyword>
<dbReference type="InterPro" id="IPR001320">
    <property type="entry name" value="Iontro_rcpt_C"/>
</dbReference>
<dbReference type="InterPro" id="IPR001508">
    <property type="entry name" value="Iono_Glu_rcpt_met"/>
</dbReference>
<dbReference type="SUPFAM" id="SSF53850">
    <property type="entry name" value="Periplasmic binding protein-like II"/>
    <property type="match status" value="1"/>
</dbReference>
<keyword evidence="14" id="KW-0628">Postsynaptic cell membrane</keyword>
<dbReference type="OrthoDB" id="5984008at2759"/>
<evidence type="ECO:0000256" key="15">
    <source>
        <dbReference type="ARBA" id="ARBA00023286"/>
    </source>
</evidence>
<keyword evidence="10" id="KW-0406">Ion transport</keyword>
<evidence type="ECO:0000256" key="14">
    <source>
        <dbReference type="ARBA" id="ARBA00023257"/>
    </source>
</evidence>
<feature type="binding site" evidence="19">
    <location>
        <position position="440"/>
    </location>
    <ligand>
        <name>L-glutamate</name>
        <dbReference type="ChEBI" id="CHEBI:29985"/>
    </ligand>
</feature>
<comment type="subcellular location">
    <subcellularLocation>
        <location evidence="1">Cell membrane</location>
        <topology evidence="1">Multi-pass membrane protein</topology>
    </subcellularLocation>
    <subcellularLocation>
        <location evidence="18">Postsynaptic cell membrane</location>
    </subcellularLocation>
</comment>
<proteinExistence type="predicted"/>
<dbReference type="Pfam" id="PF10562">
    <property type="entry name" value="CaM_bdg_C0"/>
    <property type="match status" value="1"/>
</dbReference>
<sequence length="821" mass="91492">ALNSNPIRAALDACENLLNERVYVVFVNQDNMTNDAVIGISYTCGFFQVPVVGIGVRDAIFSDRSVHPSFLRTVSPLYDQAKVWVDILKHYEWKKVLTVTTNEYESKTLLAKFLALISDSDIKVEKSVQLLPGELNVTTELKQLSKTISRVILFFVNGKDAEVIYRDSSTLSLNEKGYVWMVAEQTLTKKDKTLIAPIGSISVQLVQGSDEESHLFDALHIVTKAIRPLVLDDSLQNVTFLEDGCHSSSPWTVGRTVYEKLLSTSIVNGLTGKVEFSELGDRMHNKYKIINVQQSGLQEIGRYEDGQVKINDTVIWPGETSEIPEGTYLSKHLRIVTVKQQPFIYVHDRPAGNRNCSDLNTDNNKEHGVHCCSGFCIGLLQLLAKKINFTFDIHLAEDGRFGSFVKDPESEDKRWNGMVGEILEEKADMIVAPLTINNERAKVIDFSKPFKYQGITILVKKSENPSSLSSFLRPFQIELWLLVLLSVHVVAVILYLLDRFSPFGRFQLAKCDKDETPLNLSSAMWFSWGVLLNSGIGEGTPRSFSARVLGMVWAGFAMIIVASYTANLAAFLVLDRPKALVTGIDDAHLRNPTTSFKYATVANSSVDDYFRRQVELSSMYTFMSSYNVDAAEDGIEAVRSGELKAFIWDSPVLYHESSKDCSLTTAGELFGRSAYGIGLPKDSPWTDEVSLAILNFHESGKMEALETAWIDIGNCPESSNAPATLGLSHMLGVFIMVLAGIGAGIIIIILEIFYHKHRGWRAEQRDLAKKTTEVWRSNVLLTKRGQDHVIESNGVNGKQNGHVTHEVARTNPVFVTDAQLH</sequence>
<dbReference type="SUPFAM" id="SSF81324">
    <property type="entry name" value="Voltage-gated potassium channels"/>
    <property type="match status" value="1"/>
</dbReference>
<dbReference type="PRINTS" id="PR00177">
    <property type="entry name" value="NMDARECEPTOR"/>
</dbReference>
<keyword evidence="4" id="KW-0813">Transport</keyword>
<dbReference type="SUPFAM" id="SSF53822">
    <property type="entry name" value="Periplasmic binding protein-like I"/>
    <property type="match status" value="1"/>
</dbReference>
<evidence type="ECO:0000256" key="5">
    <source>
        <dbReference type="ARBA" id="ARBA00022475"/>
    </source>
</evidence>
<dbReference type="GO" id="GO:0038023">
    <property type="term" value="F:signaling receptor activity"/>
    <property type="evidence" value="ECO:0007669"/>
    <property type="project" value="InterPro"/>
</dbReference>
<evidence type="ECO:0000256" key="9">
    <source>
        <dbReference type="ARBA" id="ARBA00023018"/>
    </source>
</evidence>
<dbReference type="EMBL" id="CACRXK020000670">
    <property type="protein sequence ID" value="CAB3983879.1"/>
    <property type="molecule type" value="Genomic_DNA"/>
</dbReference>
<feature type="non-terminal residue" evidence="22">
    <location>
        <position position="1"/>
    </location>
</feature>
<evidence type="ECO:0000256" key="10">
    <source>
        <dbReference type="ARBA" id="ARBA00023065"/>
    </source>
</evidence>
<evidence type="ECO:0000256" key="6">
    <source>
        <dbReference type="ARBA" id="ARBA00022553"/>
    </source>
</evidence>
<dbReference type="Proteomes" id="UP001152795">
    <property type="component" value="Unassembled WGS sequence"/>
</dbReference>
<evidence type="ECO:0000256" key="12">
    <source>
        <dbReference type="ARBA" id="ARBA00023170"/>
    </source>
</evidence>
<dbReference type="Gene3D" id="3.40.50.2300">
    <property type="match status" value="2"/>
</dbReference>
<dbReference type="AlphaFoldDB" id="A0A6S7G4P8"/>
<keyword evidence="13" id="KW-0325">Glycoprotein</keyword>
<dbReference type="InterPro" id="IPR018882">
    <property type="entry name" value="CaM-bd_C0_NMDA_rcpt_NR1"/>
</dbReference>
<dbReference type="Gene3D" id="3.40.190.10">
    <property type="entry name" value="Periplasmic binding protein-like II"/>
    <property type="match status" value="2"/>
</dbReference>